<dbReference type="EMBL" id="JBHMAG010000015">
    <property type="protein sequence ID" value="MFB9754482.1"/>
    <property type="molecule type" value="Genomic_DNA"/>
</dbReference>
<dbReference type="InterPro" id="IPR013783">
    <property type="entry name" value="Ig-like_fold"/>
</dbReference>
<dbReference type="RefSeq" id="WP_344916044.1">
    <property type="nucleotide sequence ID" value="NZ_BAAAYO010000018.1"/>
</dbReference>
<dbReference type="SMART" id="SM00710">
    <property type="entry name" value="PbH1"/>
    <property type="match status" value="6"/>
</dbReference>
<reference evidence="2 3" key="1">
    <citation type="submission" date="2024-09" db="EMBL/GenBank/DDBJ databases">
        <authorList>
            <person name="Sun Q."/>
            <person name="Mori K."/>
        </authorList>
    </citation>
    <scope>NUCLEOTIDE SEQUENCE [LARGE SCALE GENOMIC DNA]</scope>
    <source>
        <strain evidence="2 3">JCM 12520</strain>
    </source>
</reference>
<sequence>MSTFESIGLYWNPNVPNQGTMSAAVQYRIAGSQGAWQDAMDLWYDERTTGGRAAEFRGSIVGLIPGTDYEVKLTLTNGENASIIAKTMSEHFPVGETVNLPLMSTEQLVISTGGTSSAYKLYTFDPATGTATIDVQKAANTCITVTAPYVIIRGISCKGAAQHGIAMEQGTHHVVIENNDISDWGSEKTPGTGLGRDYQSAIMANQPNPSVNPVTDTVIQRNKIHDPTYTTNTWDFGHPEGPQGITFMQFAGGHHIVRYNEITGSDGAIAGKDGHYFNDGIGGGPNYSLSGGPGADSDIYGNIVTHTYDDAIETEGGNRNVRVWGNYLDKTGTGIASASTSIGPYYVFRNVYNRSRILFMNTAKTAYVSPDLDDIRGGFAKVGDSVDDPTLGGGRRYYFHNTTLQAPGGAFPLGPGPGIYDAGGPLTNTVSRNNIWQSFKTWRNTIQDARLSTTNDFDYDLSSGQVVAYAGAEPHGLLSKAPIYEPNNGYVSGAGGRYALAPTSPGYHTGVAIKNFNSGTNVDMGAHQSGTAAMQFGLNAYSSNRAPIVYAGSAITTGRTASLAGVVYDDGMPSGILTKTWSKVSGPGTVLFSDVSSASPVATFSATGTYVLRLTASDGSLTTASDVTVYANIELPYAVLTGANQVEADASFDLTFGIRDVTASTYQSVYAQIVTINYDPSTLELSGVTSAVTGFAVLTQKQVTPGQVRVAAASLGPDHALAANSDSLKLSFKAKPTNTPVNTNVSVNQIQIANSSGGMMQVDGASHALQIQLHTVNRALLQAAIEKAQGDHDASEEGIRIGQYPSGSKATLQAAINAAVSVRQHEAATPQDINLALTNLNAAVQLFEDSVIKPVQGQVSVADLGIAVAAYGKTSTDPNWSRYKFADSNHDNVIDILDLVAIAQMLFE</sequence>
<accession>A0ABV5W1N8</accession>
<dbReference type="InterPro" id="IPR011050">
    <property type="entry name" value="Pectin_lyase_fold/virulence"/>
</dbReference>
<dbReference type="Gene3D" id="1.10.1330.10">
    <property type="entry name" value="Dockerin domain"/>
    <property type="match status" value="1"/>
</dbReference>
<dbReference type="Pfam" id="PF00963">
    <property type="entry name" value="Cohesin"/>
    <property type="match status" value="1"/>
</dbReference>
<keyword evidence="3" id="KW-1185">Reference proteome</keyword>
<dbReference type="InterPro" id="IPR006626">
    <property type="entry name" value="PbH1"/>
</dbReference>
<evidence type="ECO:0000313" key="3">
    <source>
        <dbReference type="Proteomes" id="UP001589619"/>
    </source>
</evidence>
<dbReference type="Proteomes" id="UP001589619">
    <property type="component" value="Unassembled WGS sequence"/>
</dbReference>
<feature type="domain" description="Cohesin" evidence="1">
    <location>
        <begin position="642"/>
        <end position="764"/>
    </location>
</feature>
<dbReference type="CDD" id="cd08547">
    <property type="entry name" value="Type_II_cohesin"/>
    <property type="match status" value="1"/>
</dbReference>
<dbReference type="InterPro" id="IPR012334">
    <property type="entry name" value="Pectin_lyas_fold"/>
</dbReference>
<dbReference type="InterPro" id="IPR036439">
    <property type="entry name" value="Dockerin_dom_sf"/>
</dbReference>
<gene>
    <name evidence="2" type="ORF">ACFFNY_23175</name>
</gene>
<dbReference type="SUPFAM" id="SSF51126">
    <property type="entry name" value="Pectin lyase-like"/>
    <property type="match status" value="1"/>
</dbReference>
<dbReference type="Gene3D" id="2.160.20.10">
    <property type="entry name" value="Single-stranded right-handed beta-helix, Pectin lyase-like"/>
    <property type="match status" value="1"/>
</dbReference>
<dbReference type="Pfam" id="PF22352">
    <property type="entry name" value="K319L-like_PKD"/>
    <property type="match status" value="1"/>
</dbReference>
<organism evidence="2 3">
    <name type="scientific">Paenibacillus hodogayensis</name>
    <dbReference type="NCBI Taxonomy" id="279208"/>
    <lineage>
        <taxon>Bacteria</taxon>
        <taxon>Bacillati</taxon>
        <taxon>Bacillota</taxon>
        <taxon>Bacilli</taxon>
        <taxon>Bacillales</taxon>
        <taxon>Paenibacillaceae</taxon>
        <taxon>Paenibacillus</taxon>
    </lineage>
</organism>
<dbReference type="InterPro" id="IPR008965">
    <property type="entry name" value="CBM2/CBM3_carb-bd_dom_sf"/>
</dbReference>
<dbReference type="Gene3D" id="1.20.1270.90">
    <property type="entry name" value="AF1782-like"/>
    <property type="match status" value="1"/>
</dbReference>
<dbReference type="InterPro" id="IPR002102">
    <property type="entry name" value="Cohesin_dom"/>
</dbReference>
<protein>
    <submittedName>
        <fullName evidence="2">Cohesin domain-containing protein</fullName>
    </submittedName>
</protein>
<name>A0ABV5W1N8_9BACL</name>
<evidence type="ECO:0000313" key="2">
    <source>
        <dbReference type="EMBL" id="MFB9754482.1"/>
    </source>
</evidence>
<dbReference type="Gene3D" id="2.60.40.10">
    <property type="entry name" value="Immunoglobulins"/>
    <property type="match status" value="1"/>
</dbReference>
<dbReference type="Gene3D" id="2.60.40.680">
    <property type="match status" value="1"/>
</dbReference>
<proteinExistence type="predicted"/>
<comment type="caution">
    <text evidence="2">The sequence shown here is derived from an EMBL/GenBank/DDBJ whole genome shotgun (WGS) entry which is preliminary data.</text>
</comment>
<dbReference type="SUPFAM" id="SSF49384">
    <property type="entry name" value="Carbohydrate-binding domain"/>
    <property type="match status" value="1"/>
</dbReference>
<evidence type="ECO:0000259" key="1">
    <source>
        <dbReference type="Pfam" id="PF00963"/>
    </source>
</evidence>